<dbReference type="OrthoDB" id="2017693at2759"/>
<dbReference type="InterPro" id="IPR015867">
    <property type="entry name" value="N-reg_PII/ATP_PRibTrfase_C"/>
</dbReference>
<dbReference type="InterPro" id="IPR004323">
    <property type="entry name" value="Ion_tolerance_CutA"/>
</dbReference>
<evidence type="ECO:0000256" key="1">
    <source>
        <dbReference type="ARBA" id="ARBA00010169"/>
    </source>
</evidence>
<name>A0A183A1M6_9TREM</name>
<organism evidence="4">
    <name type="scientific">Echinostoma caproni</name>
    <dbReference type="NCBI Taxonomy" id="27848"/>
    <lineage>
        <taxon>Eukaryota</taxon>
        <taxon>Metazoa</taxon>
        <taxon>Spiralia</taxon>
        <taxon>Lophotrochozoa</taxon>
        <taxon>Platyhelminthes</taxon>
        <taxon>Trematoda</taxon>
        <taxon>Digenea</taxon>
        <taxon>Plagiorchiida</taxon>
        <taxon>Echinostomata</taxon>
        <taxon>Echinostomatoidea</taxon>
        <taxon>Echinostomatidae</taxon>
        <taxon>Echinostoma</taxon>
    </lineage>
</organism>
<accession>A0A183A1M6</accession>
<dbReference type="Gene3D" id="3.30.70.120">
    <property type="match status" value="1"/>
</dbReference>
<reference evidence="4" key="1">
    <citation type="submission" date="2016-06" db="UniProtKB">
        <authorList>
            <consortium name="WormBaseParasite"/>
        </authorList>
    </citation>
    <scope>IDENTIFICATION</scope>
</reference>
<dbReference type="SUPFAM" id="SSF54913">
    <property type="entry name" value="GlnB-like"/>
    <property type="match status" value="1"/>
</dbReference>
<comment type="similarity">
    <text evidence="1">Belongs to the CutA family.</text>
</comment>
<dbReference type="AlphaFoldDB" id="A0A183A1M6"/>
<evidence type="ECO:0000313" key="3">
    <source>
        <dbReference type="Proteomes" id="UP000272942"/>
    </source>
</evidence>
<dbReference type="PANTHER" id="PTHR23419">
    <property type="entry name" value="DIVALENT CATION TOLERANCE CUTA-RELATED"/>
    <property type="match status" value="1"/>
</dbReference>
<dbReference type="EMBL" id="UZAN01003676">
    <property type="protein sequence ID" value="VDP30117.1"/>
    <property type="molecule type" value="Genomic_DNA"/>
</dbReference>
<reference evidence="2 3" key="2">
    <citation type="submission" date="2018-11" db="EMBL/GenBank/DDBJ databases">
        <authorList>
            <consortium name="Pathogen Informatics"/>
        </authorList>
    </citation>
    <scope>NUCLEOTIDE SEQUENCE [LARGE SCALE GENOMIC DNA]</scope>
    <source>
        <strain evidence="2 3">Egypt</strain>
    </source>
</reference>
<sequence>MHSVAYVTCPNSSVAENMASLLVTQKLAACVNIIPSVKSIYTWKGKVEKDEEVLMIIKTRSSLIEKLSEAVKTNHPYECPEVIFVPITAGYAPYLKWISESTLDE</sequence>
<dbReference type="InterPro" id="IPR011322">
    <property type="entry name" value="N-reg_PII-like_a/b"/>
</dbReference>
<gene>
    <name evidence="2" type="ORF">ECPE_LOCUS861</name>
</gene>
<dbReference type="PANTHER" id="PTHR23419:SF8">
    <property type="entry name" value="FI09726P"/>
    <property type="match status" value="1"/>
</dbReference>
<keyword evidence="3" id="KW-1185">Reference proteome</keyword>
<protein>
    <submittedName>
        <fullName evidence="4">Divalent-cation tolerance protein CutA</fullName>
    </submittedName>
</protein>
<dbReference type="Proteomes" id="UP000272942">
    <property type="component" value="Unassembled WGS sequence"/>
</dbReference>
<proteinExistence type="inferred from homology"/>
<dbReference type="GO" id="GO:0005507">
    <property type="term" value="F:copper ion binding"/>
    <property type="evidence" value="ECO:0007669"/>
    <property type="project" value="TreeGrafter"/>
</dbReference>
<evidence type="ECO:0000313" key="4">
    <source>
        <dbReference type="WBParaSite" id="ECPE_0000086101-mRNA-1"/>
    </source>
</evidence>
<dbReference type="GO" id="GO:0010038">
    <property type="term" value="P:response to metal ion"/>
    <property type="evidence" value="ECO:0007669"/>
    <property type="project" value="InterPro"/>
</dbReference>
<evidence type="ECO:0000313" key="2">
    <source>
        <dbReference type="EMBL" id="VDP30117.1"/>
    </source>
</evidence>
<dbReference type="Pfam" id="PF03091">
    <property type="entry name" value="CutA1"/>
    <property type="match status" value="1"/>
</dbReference>
<dbReference type="WBParaSite" id="ECPE_0000086101-mRNA-1">
    <property type="protein sequence ID" value="ECPE_0000086101-mRNA-1"/>
    <property type="gene ID" value="ECPE_0000086101"/>
</dbReference>